<accession>A0A1T4YHX5</accession>
<reference evidence="4" key="1">
    <citation type="submission" date="2017-02" db="EMBL/GenBank/DDBJ databases">
        <authorList>
            <person name="Varghese N."/>
            <person name="Submissions S."/>
        </authorList>
    </citation>
    <scope>NUCLEOTIDE SEQUENCE [LARGE SCALE GENOMIC DNA]</scope>
    <source>
        <strain evidence="4">DSM 23966</strain>
    </source>
</reference>
<dbReference type="AlphaFoldDB" id="A0A1T4YHX5"/>
<dbReference type="Pfam" id="PF13519">
    <property type="entry name" value="VWA_2"/>
    <property type="match status" value="1"/>
</dbReference>
<gene>
    <name evidence="3" type="ORF">SAMN04244570_2709</name>
</gene>
<protein>
    <submittedName>
        <fullName evidence="3">Ca-activated chloride channel family protein</fullName>
    </submittedName>
</protein>
<dbReference type="InterPro" id="IPR002035">
    <property type="entry name" value="VWF_A"/>
</dbReference>
<dbReference type="PROSITE" id="PS51257">
    <property type="entry name" value="PROKAR_LIPOPROTEIN"/>
    <property type="match status" value="1"/>
</dbReference>
<feature type="compositionally biased region" description="Acidic residues" evidence="1">
    <location>
        <begin position="34"/>
        <end position="49"/>
    </location>
</feature>
<dbReference type="Gene3D" id="3.40.50.410">
    <property type="entry name" value="von Willebrand factor, type A domain"/>
    <property type="match status" value="1"/>
</dbReference>
<dbReference type="SUPFAM" id="SSF53300">
    <property type="entry name" value="vWA-like"/>
    <property type="match status" value="1"/>
</dbReference>
<keyword evidence="4" id="KW-1185">Reference proteome</keyword>
<dbReference type="SMART" id="SM00327">
    <property type="entry name" value="VWA"/>
    <property type="match status" value="1"/>
</dbReference>
<organism evidence="3 4">
    <name type="scientific">Sporosarcina newyorkensis</name>
    <dbReference type="NCBI Taxonomy" id="759851"/>
    <lineage>
        <taxon>Bacteria</taxon>
        <taxon>Bacillati</taxon>
        <taxon>Bacillota</taxon>
        <taxon>Bacilli</taxon>
        <taxon>Bacillales</taxon>
        <taxon>Caryophanaceae</taxon>
        <taxon>Sporosarcina</taxon>
    </lineage>
</organism>
<name>A0A1T4YHX5_9BACL</name>
<proteinExistence type="predicted"/>
<feature type="domain" description="VWFA" evidence="2">
    <location>
        <begin position="153"/>
        <end position="341"/>
    </location>
</feature>
<evidence type="ECO:0000259" key="2">
    <source>
        <dbReference type="PROSITE" id="PS50234"/>
    </source>
</evidence>
<evidence type="ECO:0000256" key="1">
    <source>
        <dbReference type="SAM" id="MobiDB-lite"/>
    </source>
</evidence>
<dbReference type="RefSeq" id="WP_078817976.1">
    <property type="nucleotide sequence ID" value="NZ_FUYJ01000005.1"/>
</dbReference>
<dbReference type="InterPro" id="IPR036465">
    <property type="entry name" value="vWFA_dom_sf"/>
</dbReference>
<dbReference type="EMBL" id="FUYJ01000005">
    <property type="protein sequence ID" value="SKB01379.1"/>
    <property type="molecule type" value="Genomic_DNA"/>
</dbReference>
<evidence type="ECO:0000313" key="3">
    <source>
        <dbReference type="EMBL" id="SKB01379.1"/>
    </source>
</evidence>
<dbReference type="Proteomes" id="UP000190042">
    <property type="component" value="Unassembled WGS sequence"/>
</dbReference>
<sequence>MKKLLYGLFCSLVMLAGCSAKEEPKVQADIQEQTQEEEQSQTVETEADAFEPTEPEYYEVDGVDRELLDVEKDLLRKPGIYGGENYDEEKVNEAIDQWPEGLTVEQYLNEMLNLVGEDYYDGMKTLLTFDTSVEVDHTKPDEQVNQPTLKTAHYAILIDASGSMRAMAGGKTRMDSAKDAVLDFAKQIPEDATMSMRVYGHKGSGNQADKQLSCTSTENFYSGKFEEPAFREALGKVQPAGWTPIGLALETVKEDIPADAEEVVVYVVSDGIETCGGDPVKAAGDLVAGNIQTVVNIIGYDVDNEGQTLLKKVADAGNGEFIYVNSEKELRKYMRAQYEEIQKQWWEWKETSQKDAWDQKENLKELSFDTKETLQKQSVQEKERLKKARAYLKTKYKDSDAVIKLSNYLIEDQHRKYNYITQKGHELYNESIKNGHETYNQVIKEGHEKHNEAARKKHQQ</sequence>
<dbReference type="PROSITE" id="PS50234">
    <property type="entry name" value="VWFA"/>
    <property type="match status" value="1"/>
</dbReference>
<evidence type="ECO:0000313" key="4">
    <source>
        <dbReference type="Proteomes" id="UP000190042"/>
    </source>
</evidence>
<feature type="region of interest" description="Disordered" evidence="1">
    <location>
        <begin position="27"/>
        <end position="49"/>
    </location>
</feature>